<dbReference type="Proteomes" id="UP000707451">
    <property type="component" value="Unassembled WGS sequence"/>
</dbReference>
<comment type="caution">
    <text evidence="1">The sequence shown here is derived from an EMBL/GenBank/DDBJ whole genome shotgun (WGS) entry which is preliminary data.</text>
</comment>
<proteinExistence type="predicted"/>
<accession>A0A9P8BP83</accession>
<protein>
    <submittedName>
        <fullName evidence="1">Uncharacterized protein</fullName>
    </submittedName>
</protein>
<keyword evidence="2" id="KW-1185">Reference proteome</keyword>
<gene>
    <name evidence="1" type="ORF">KI688_004464</name>
</gene>
<evidence type="ECO:0000313" key="1">
    <source>
        <dbReference type="EMBL" id="KAG9063579.1"/>
    </source>
</evidence>
<organism evidence="1 2">
    <name type="scientific">Linnemannia hyalina</name>
    <dbReference type="NCBI Taxonomy" id="64524"/>
    <lineage>
        <taxon>Eukaryota</taxon>
        <taxon>Fungi</taxon>
        <taxon>Fungi incertae sedis</taxon>
        <taxon>Mucoromycota</taxon>
        <taxon>Mortierellomycotina</taxon>
        <taxon>Mortierellomycetes</taxon>
        <taxon>Mortierellales</taxon>
        <taxon>Mortierellaceae</taxon>
        <taxon>Linnemannia</taxon>
    </lineage>
</organism>
<name>A0A9P8BP83_9FUNG</name>
<dbReference type="OrthoDB" id="10295160at2759"/>
<dbReference type="AlphaFoldDB" id="A0A9P8BP83"/>
<sequence>MAPTISTHPVRLLKVRAISSLYSSTLTNGTAHIVFTAEMRTGHRFSVGINPSHSPILNSRIRHFVERDRRGDFMNMELFLSGEAIVMKDTNAEGEELAPHVQMTAWEVFLEHPFVEAAYNIPQIL</sequence>
<dbReference type="EMBL" id="JAHRHY010000016">
    <property type="protein sequence ID" value="KAG9063579.1"/>
    <property type="molecule type" value="Genomic_DNA"/>
</dbReference>
<reference evidence="1" key="1">
    <citation type="submission" date="2021-06" db="EMBL/GenBank/DDBJ databases">
        <title>Genome Sequence of Mortierella hyaline Strain SCG-10, a Cold-Adapted, Nitrate-Reducing Fungus Isolated from Soil in Minnesota, USA.</title>
        <authorList>
            <person name="Aldossari N."/>
        </authorList>
    </citation>
    <scope>NUCLEOTIDE SEQUENCE</scope>
    <source>
        <strain evidence="1">SCG-10</strain>
    </source>
</reference>
<evidence type="ECO:0000313" key="2">
    <source>
        <dbReference type="Proteomes" id="UP000707451"/>
    </source>
</evidence>